<dbReference type="EMBL" id="JBIGHV010000014">
    <property type="protein sequence ID" value="MFG6433622.1"/>
    <property type="molecule type" value="Genomic_DNA"/>
</dbReference>
<sequence>MNLSHAYSDRAPKPRSYVGIGLVVALHLAGIYALSAGLIQAPTRVKEPTVLLPPIPEPREPEILREPVFNPDKPVFGPVQVPDVPVPPSWQEAPTITAEPMSDAMPAINRSAATGPNTPVSTQPQVDAQPVVHTAGAVCSVMPKPELPALNWSGEAVLQVMATVRGGRVVGSEFRVTQGALDGKTRRSLQRSVESALAGYQCQGDAMFQQDFAFRLD</sequence>
<gene>
    <name evidence="2" type="ORF">ACG00Y_27200</name>
</gene>
<comment type="caution">
    <text evidence="2">The sequence shown here is derived from an EMBL/GenBank/DDBJ whole genome shotgun (WGS) entry which is preliminary data.</text>
</comment>
<feature type="transmembrane region" description="Helical" evidence="1">
    <location>
        <begin position="17"/>
        <end position="39"/>
    </location>
</feature>
<keyword evidence="1" id="KW-0812">Transmembrane</keyword>
<evidence type="ECO:0000256" key="1">
    <source>
        <dbReference type="SAM" id="Phobius"/>
    </source>
</evidence>
<evidence type="ECO:0000313" key="3">
    <source>
        <dbReference type="Proteomes" id="UP001606210"/>
    </source>
</evidence>
<protein>
    <recommendedName>
        <fullName evidence="4">Energy transducer TonB</fullName>
    </recommendedName>
</protein>
<keyword evidence="1" id="KW-1133">Transmembrane helix</keyword>
<proteinExistence type="predicted"/>
<organism evidence="2 3">
    <name type="scientific">Pelomonas parva</name>
    <dbReference type="NCBI Taxonomy" id="3299032"/>
    <lineage>
        <taxon>Bacteria</taxon>
        <taxon>Pseudomonadati</taxon>
        <taxon>Pseudomonadota</taxon>
        <taxon>Betaproteobacteria</taxon>
        <taxon>Burkholderiales</taxon>
        <taxon>Sphaerotilaceae</taxon>
        <taxon>Roseateles</taxon>
    </lineage>
</organism>
<dbReference type="Proteomes" id="UP001606210">
    <property type="component" value="Unassembled WGS sequence"/>
</dbReference>
<accession>A0ABW7FAG7</accession>
<reference evidence="2 3" key="1">
    <citation type="submission" date="2024-08" db="EMBL/GenBank/DDBJ databases">
        <authorList>
            <person name="Lu H."/>
        </authorList>
    </citation>
    <scope>NUCLEOTIDE SEQUENCE [LARGE SCALE GENOMIC DNA]</scope>
    <source>
        <strain evidence="2 3">LYH14W</strain>
    </source>
</reference>
<name>A0ABW7FAG7_9BURK</name>
<keyword evidence="1" id="KW-0472">Membrane</keyword>
<evidence type="ECO:0000313" key="2">
    <source>
        <dbReference type="EMBL" id="MFG6433622.1"/>
    </source>
</evidence>
<dbReference type="RefSeq" id="WP_394484507.1">
    <property type="nucleotide sequence ID" value="NZ_JBIGHV010000014.1"/>
</dbReference>
<evidence type="ECO:0008006" key="4">
    <source>
        <dbReference type="Google" id="ProtNLM"/>
    </source>
</evidence>
<keyword evidence="3" id="KW-1185">Reference proteome</keyword>